<sequence>MTTATSEPSTGRTPGRAWTVRLTGYADRSASVSCTTPGCRMPPRSKDIAALRAFAAEHAAVHAKVARVRPEATCHCRARKCTAHPQTQMPCAGAVVLIVRHDPVVGQVWSVEEVCATCAALTPNASVRARAARPAPTDPAARPAKTVPAPAPARVPGGFSSPGAGAGSDGDTVRRPRRASSGRTRQPRRGQGGGHGR</sequence>
<evidence type="ECO:0000313" key="2">
    <source>
        <dbReference type="EMBL" id="GAA3905717.1"/>
    </source>
</evidence>
<feature type="compositionally biased region" description="Low complexity" evidence="1">
    <location>
        <begin position="128"/>
        <end position="163"/>
    </location>
</feature>
<dbReference type="RefSeq" id="WP_345554405.1">
    <property type="nucleotide sequence ID" value="NZ_BAAAZA010000061.1"/>
</dbReference>
<organism evidence="2 3">
    <name type="scientific">Streptomyces lannensis</name>
    <dbReference type="NCBI Taxonomy" id="766498"/>
    <lineage>
        <taxon>Bacteria</taxon>
        <taxon>Bacillati</taxon>
        <taxon>Actinomycetota</taxon>
        <taxon>Actinomycetes</taxon>
        <taxon>Kitasatosporales</taxon>
        <taxon>Streptomycetaceae</taxon>
        <taxon>Streptomyces</taxon>
    </lineage>
</organism>
<feature type="region of interest" description="Disordered" evidence="1">
    <location>
        <begin position="128"/>
        <end position="197"/>
    </location>
</feature>
<gene>
    <name evidence="2" type="ORF">GCM10022207_88830</name>
</gene>
<comment type="caution">
    <text evidence="2">The sequence shown here is derived from an EMBL/GenBank/DDBJ whole genome shotgun (WGS) entry which is preliminary data.</text>
</comment>
<protein>
    <recommendedName>
        <fullName evidence="4">SWIM-type domain-containing protein</fullName>
    </recommendedName>
</protein>
<dbReference type="EMBL" id="BAAAZA010000061">
    <property type="protein sequence ID" value="GAA3905717.1"/>
    <property type="molecule type" value="Genomic_DNA"/>
</dbReference>
<proteinExistence type="predicted"/>
<evidence type="ECO:0000256" key="1">
    <source>
        <dbReference type="SAM" id="MobiDB-lite"/>
    </source>
</evidence>
<keyword evidence="3" id="KW-1185">Reference proteome</keyword>
<feature type="compositionally biased region" description="Basic residues" evidence="1">
    <location>
        <begin position="175"/>
        <end position="188"/>
    </location>
</feature>
<dbReference type="Proteomes" id="UP001501563">
    <property type="component" value="Unassembled WGS sequence"/>
</dbReference>
<accession>A0ABP7LQW3</accession>
<name>A0ABP7LQW3_9ACTN</name>
<reference evidence="3" key="1">
    <citation type="journal article" date="2019" name="Int. J. Syst. Evol. Microbiol.">
        <title>The Global Catalogue of Microorganisms (GCM) 10K type strain sequencing project: providing services to taxonomists for standard genome sequencing and annotation.</title>
        <authorList>
            <consortium name="The Broad Institute Genomics Platform"/>
            <consortium name="The Broad Institute Genome Sequencing Center for Infectious Disease"/>
            <person name="Wu L."/>
            <person name="Ma J."/>
        </authorList>
    </citation>
    <scope>NUCLEOTIDE SEQUENCE [LARGE SCALE GENOMIC DNA]</scope>
    <source>
        <strain evidence="3">JCM 16578</strain>
    </source>
</reference>
<evidence type="ECO:0000313" key="3">
    <source>
        <dbReference type="Proteomes" id="UP001501563"/>
    </source>
</evidence>
<evidence type="ECO:0008006" key="4">
    <source>
        <dbReference type="Google" id="ProtNLM"/>
    </source>
</evidence>